<protein>
    <recommendedName>
        <fullName evidence="3">Altered inheritance of mitochondria protein 9, mitochondrial</fullName>
    </recommendedName>
    <alternativeName>
        <fullName evidence="6">Found in mitochondrial proteome protein 29</fullName>
    </alternativeName>
</protein>
<dbReference type="SUPFAM" id="SSF56112">
    <property type="entry name" value="Protein kinase-like (PK-like)"/>
    <property type="match status" value="1"/>
</dbReference>
<organism evidence="8 9">
    <name type="scientific">Aspergillus wentii DTO 134E9</name>
    <dbReference type="NCBI Taxonomy" id="1073089"/>
    <lineage>
        <taxon>Eukaryota</taxon>
        <taxon>Fungi</taxon>
        <taxon>Dikarya</taxon>
        <taxon>Ascomycota</taxon>
        <taxon>Pezizomycotina</taxon>
        <taxon>Eurotiomycetes</taxon>
        <taxon>Eurotiomycetidae</taxon>
        <taxon>Eurotiales</taxon>
        <taxon>Aspergillaceae</taxon>
        <taxon>Aspergillus</taxon>
        <taxon>Aspergillus subgen. Cremei</taxon>
    </lineage>
</organism>
<dbReference type="Gene3D" id="3.90.1200.10">
    <property type="match status" value="1"/>
</dbReference>
<dbReference type="Pfam" id="PF01636">
    <property type="entry name" value="APH"/>
    <property type="match status" value="1"/>
</dbReference>
<dbReference type="VEuPathDB" id="FungiDB:ASPWEDRAFT_172986"/>
<evidence type="ECO:0000259" key="7">
    <source>
        <dbReference type="Pfam" id="PF01636"/>
    </source>
</evidence>
<evidence type="ECO:0000256" key="1">
    <source>
        <dbReference type="ARBA" id="ARBA00004173"/>
    </source>
</evidence>
<dbReference type="EMBL" id="KV878212">
    <property type="protein sequence ID" value="OJJ36200.1"/>
    <property type="molecule type" value="Genomic_DNA"/>
</dbReference>
<dbReference type="PANTHER" id="PTHR36091:SF1">
    <property type="entry name" value="ALTERED INHERITANCE OF MITOCHONDRIA PROTEIN 9, MITOCHONDRIAL"/>
    <property type="match status" value="1"/>
</dbReference>
<dbReference type="AlphaFoldDB" id="A0A1L9RML8"/>
<feature type="domain" description="Aminoglycoside phosphotransferase" evidence="7">
    <location>
        <begin position="67"/>
        <end position="309"/>
    </location>
</feature>
<gene>
    <name evidence="8" type="ORF">ASPWEDRAFT_172986</name>
</gene>
<keyword evidence="5" id="KW-0496">Mitochondrion</keyword>
<dbReference type="RefSeq" id="XP_040689876.1">
    <property type="nucleotide sequence ID" value="XM_040831008.1"/>
</dbReference>
<evidence type="ECO:0000256" key="2">
    <source>
        <dbReference type="ARBA" id="ARBA00005543"/>
    </source>
</evidence>
<name>A0A1L9RML8_ASPWE</name>
<dbReference type="GeneID" id="63746856"/>
<evidence type="ECO:0000256" key="3">
    <source>
        <dbReference type="ARBA" id="ARBA00016197"/>
    </source>
</evidence>
<dbReference type="STRING" id="1073089.A0A1L9RML8"/>
<sequence>MGANVPSFTIPCDPLSYTSGRWLNQDDLQRNSRFIQFDFTELCNTVIKLHPNAKKIINCDKKEGGFNRVFIFTFDSADRVVAKLPTKIAGPPRLSSNAEVATIEYLRRKTSIPIPKILAWSDDPSNPVGSEYIIQEQVEGVQLHQVWPSMSSHQHMLCTKHVSLRIKEMAALDFPAFGSIYFSDAAIDSSKTIPLNQEGLCVGPNCSPIFWNCSPRELDLYGGPSPDCGPCHSRIPQRHMVKQQLPYQGSVQEHINLLHTSQKVLEHLIKDSRIQNAASPTLIHPDLHKRNIYVNPNDPTIITGIIDWQSTNEVDELTDSAEKQKLNDAKICHQTYDVIMKGLIPKMGPAKLLDPTLFRPFHYCHTTWRDSATALRQELMELSARLSELGMEESCPYSPGEEEITKHAQYYEDFETVQRLKLWLKNSLNTDSDGWVPNEFWDAAKDAHKTAYHEWMETAREAEAQGDELTVEKADRLWPFDSR</sequence>
<evidence type="ECO:0000313" key="9">
    <source>
        <dbReference type="Proteomes" id="UP000184383"/>
    </source>
</evidence>
<keyword evidence="4" id="KW-0809">Transit peptide</keyword>
<dbReference type="Proteomes" id="UP000184383">
    <property type="component" value="Unassembled WGS sequence"/>
</dbReference>
<dbReference type="InterPro" id="IPR011009">
    <property type="entry name" value="Kinase-like_dom_sf"/>
</dbReference>
<comment type="subcellular location">
    <subcellularLocation>
        <location evidence="1">Mitochondrion</location>
    </subcellularLocation>
</comment>
<evidence type="ECO:0000313" key="8">
    <source>
        <dbReference type="EMBL" id="OJJ36200.1"/>
    </source>
</evidence>
<dbReference type="PANTHER" id="PTHR36091">
    <property type="entry name" value="ALTERED INHERITANCE OF MITOCHONDRIA PROTEIN 9, MITOCHONDRIAL"/>
    <property type="match status" value="1"/>
</dbReference>
<accession>A0A1L9RML8</accession>
<dbReference type="InterPro" id="IPR051035">
    <property type="entry name" value="Mito_inheritance_9"/>
</dbReference>
<comment type="similarity">
    <text evidence="2">Belongs to the AIM9 family.</text>
</comment>
<evidence type="ECO:0000256" key="4">
    <source>
        <dbReference type="ARBA" id="ARBA00022946"/>
    </source>
</evidence>
<keyword evidence="9" id="KW-1185">Reference proteome</keyword>
<dbReference type="OrthoDB" id="2831558at2759"/>
<dbReference type="GO" id="GO:0005739">
    <property type="term" value="C:mitochondrion"/>
    <property type="evidence" value="ECO:0007669"/>
    <property type="project" value="UniProtKB-SubCell"/>
</dbReference>
<reference evidence="9" key="1">
    <citation type="journal article" date="2017" name="Genome Biol.">
        <title>Comparative genomics reveals high biological diversity and specific adaptations in the industrially and medically important fungal genus Aspergillus.</title>
        <authorList>
            <person name="de Vries R.P."/>
            <person name="Riley R."/>
            <person name="Wiebenga A."/>
            <person name="Aguilar-Osorio G."/>
            <person name="Amillis S."/>
            <person name="Uchima C.A."/>
            <person name="Anderluh G."/>
            <person name="Asadollahi M."/>
            <person name="Askin M."/>
            <person name="Barry K."/>
            <person name="Battaglia E."/>
            <person name="Bayram O."/>
            <person name="Benocci T."/>
            <person name="Braus-Stromeyer S.A."/>
            <person name="Caldana C."/>
            <person name="Canovas D."/>
            <person name="Cerqueira G.C."/>
            <person name="Chen F."/>
            <person name="Chen W."/>
            <person name="Choi C."/>
            <person name="Clum A."/>
            <person name="Dos Santos R.A."/>
            <person name="Damasio A.R."/>
            <person name="Diallinas G."/>
            <person name="Emri T."/>
            <person name="Fekete E."/>
            <person name="Flipphi M."/>
            <person name="Freyberg S."/>
            <person name="Gallo A."/>
            <person name="Gournas C."/>
            <person name="Habgood R."/>
            <person name="Hainaut M."/>
            <person name="Harispe M.L."/>
            <person name="Henrissat B."/>
            <person name="Hilden K.S."/>
            <person name="Hope R."/>
            <person name="Hossain A."/>
            <person name="Karabika E."/>
            <person name="Karaffa L."/>
            <person name="Karanyi Z."/>
            <person name="Krasevec N."/>
            <person name="Kuo A."/>
            <person name="Kusch H."/>
            <person name="LaButti K."/>
            <person name="Lagendijk E.L."/>
            <person name="Lapidus A."/>
            <person name="Levasseur A."/>
            <person name="Lindquist E."/>
            <person name="Lipzen A."/>
            <person name="Logrieco A.F."/>
            <person name="MacCabe A."/>
            <person name="Maekelae M.R."/>
            <person name="Malavazi I."/>
            <person name="Melin P."/>
            <person name="Meyer V."/>
            <person name="Mielnichuk N."/>
            <person name="Miskei M."/>
            <person name="Molnar A.P."/>
            <person name="Mule G."/>
            <person name="Ngan C.Y."/>
            <person name="Orejas M."/>
            <person name="Orosz E."/>
            <person name="Ouedraogo J.P."/>
            <person name="Overkamp K.M."/>
            <person name="Park H.-S."/>
            <person name="Perrone G."/>
            <person name="Piumi F."/>
            <person name="Punt P.J."/>
            <person name="Ram A.F."/>
            <person name="Ramon A."/>
            <person name="Rauscher S."/>
            <person name="Record E."/>
            <person name="Riano-Pachon D.M."/>
            <person name="Robert V."/>
            <person name="Roehrig J."/>
            <person name="Ruller R."/>
            <person name="Salamov A."/>
            <person name="Salih N.S."/>
            <person name="Samson R.A."/>
            <person name="Sandor E."/>
            <person name="Sanguinetti M."/>
            <person name="Schuetze T."/>
            <person name="Sepcic K."/>
            <person name="Shelest E."/>
            <person name="Sherlock G."/>
            <person name="Sophianopoulou V."/>
            <person name="Squina F.M."/>
            <person name="Sun H."/>
            <person name="Susca A."/>
            <person name="Todd R.B."/>
            <person name="Tsang A."/>
            <person name="Unkles S.E."/>
            <person name="van de Wiele N."/>
            <person name="van Rossen-Uffink D."/>
            <person name="Oliveira J.V."/>
            <person name="Vesth T.C."/>
            <person name="Visser J."/>
            <person name="Yu J.-H."/>
            <person name="Zhou M."/>
            <person name="Andersen M.R."/>
            <person name="Archer D.B."/>
            <person name="Baker S.E."/>
            <person name="Benoit I."/>
            <person name="Brakhage A.A."/>
            <person name="Braus G.H."/>
            <person name="Fischer R."/>
            <person name="Frisvad J.C."/>
            <person name="Goldman G.H."/>
            <person name="Houbraken J."/>
            <person name="Oakley B."/>
            <person name="Pocsi I."/>
            <person name="Scazzocchio C."/>
            <person name="Seiboth B."/>
            <person name="vanKuyk P.A."/>
            <person name="Wortman J."/>
            <person name="Dyer P.S."/>
            <person name="Grigoriev I.V."/>
        </authorList>
    </citation>
    <scope>NUCLEOTIDE SEQUENCE [LARGE SCALE GENOMIC DNA]</scope>
    <source>
        <strain evidence="9">DTO 134E9</strain>
    </source>
</reference>
<evidence type="ECO:0000256" key="6">
    <source>
        <dbReference type="ARBA" id="ARBA00031849"/>
    </source>
</evidence>
<proteinExistence type="inferred from homology"/>
<evidence type="ECO:0000256" key="5">
    <source>
        <dbReference type="ARBA" id="ARBA00023128"/>
    </source>
</evidence>
<dbReference type="InterPro" id="IPR002575">
    <property type="entry name" value="Aminoglycoside_PTrfase"/>
</dbReference>